<evidence type="ECO:0000313" key="3">
    <source>
        <dbReference type="Proteomes" id="UP001164929"/>
    </source>
</evidence>
<name>A0AAD6LJG4_9ROSI</name>
<accession>A0AAD6LJG4</accession>
<comment type="caution">
    <text evidence="2">The sequence shown here is derived from an EMBL/GenBank/DDBJ whole genome shotgun (WGS) entry which is preliminary data.</text>
</comment>
<keyword evidence="3" id="KW-1185">Reference proteome</keyword>
<organism evidence="2 3">
    <name type="scientific">Populus alba x Populus x berolinensis</name>
    <dbReference type="NCBI Taxonomy" id="444605"/>
    <lineage>
        <taxon>Eukaryota</taxon>
        <taxon>Viridiplantae</taxon>
        <taxon>Streptophyta</taxon>
        <taxon>Embryophyta</taxon>
        <taxon>Tracheophyta</taxon>
        <taxon>Spermatophyta</taxon>
        <taxon>Magnoliopsida</taxon>
        <taxon>eudicotyledons</taxon>
        <taxon>Gunneridae</taxon>
        <taxon>Pentapetalae</taxon>
        <taxon>rosids</taxon>
        <taxon>fabids</taxon>
        <taxon>Malpighiales</taxon>
        <taxon>Salicaceae</taxon>
        <taxon>Saliceae</taxon>
        <taxon>Populus</taxon>
    </lineage>
</organism>
<dbReference type="EMBL" id="JAQIZT010000016">
    <property type="protein sequence ID" value="KAJ6967486.1"/>
    <property type="molecule type" value="Genomic_DNA"/>
</dbReference>
<protein>
    <submittedName>
        <fullName evidence="2">Uncharacterized protein</fullName>
    </submittedName>
</protein>
<dbReference type="AlphaFoldDB" id="A0AAD6LJG4"/>
<proteinExistence type="predicted"/>
<gene>
    <name evidence="1" type="ORF">NC653_035640</name>
    <name evidence="2" type="ORF">NC653_035652</name>
</gene>
<sequence>MIHNLNLHLRNKPSPPHISACRLVHMTGSAFIRLAEQENLT</sequence>
<reference evidence="2 3" key="1">
    <citation type="journal article" date="2023" name="Mol. Ecol. Resour.">
        <title>Chromosome-level genome assembly of a triploid poplar Populus alba 'Berolinensis'.</title>
        <authorList>
            <person name="Chen S."/>
            <person name="Yu Y."/>
            <person name="Wang X."/>
            <person name="Wang S."/>
            <person name="Zhang T."/>
            <person name="Zhou Y."/>
            <person name="He R."/>
            <person name="Meng N."/>
            <person name="Wang Y."/>
            <person name="Liu W."/>
            <person name="Liu Z."/>
            <person name="Liu J."/>
            <person name="Guo Q."/>
            <person name="Huang H."/>
            <person name="Sederoff R.R."/>
            <person name="Wang G."/>
            <person name="Qu G."/>
            <person name="Chen S."/>
        </authorList>
    </citation>
    <scope>NUCLEOTIDE SEQUENCE [LARGE SCALE GENOMIC DNA]</scope>
    <source>
        <strain evidence="2">SC-2020</strain>
    </source>
</reference>
<evidence type="ECO:0000313" key="2">
    <source>
        <dbReference type="EMBL" id="KAJ6967499.1"/>
    </source>
</evidence>
<evidence type="ECO:0000313" key="1">
    <source>
        <dbReference type="EMBL" id="KAJ6967486.1"/>
    </source>
</evidence>
<dbReference type="EMBL" id="JAQIZT010000016">
    <property type="protein sequence ID" value="KAJ6967499.1"/>
    <property type="molecule type" value="Genomic_DNA"/>
</dbReference>
<dbReference type="Proteomes" id="UP001164929">
    <property type="component" value="Chromosome 16"/>
</dbReference>